<evidence type="ECO:0000313" key="6">
    <source>
        <dbReference type="Proteomes" id="UP000046395"/>
    </source>
</evidence>
<reference evidence="7" key="1">
    <citation type="submission" date="2019-12" db="UniProtKB">
        <authorList>
            <consortium name="WormBaseParasite"/>
        </authorList>
    </citation>
    <scope>IDENTIFICATION</scope>
</reference>
<comment type="similarity">
    <text evidence="1">Belongs to the ANKLE2 family.</text>
</comment>
<dbReference type="GO" id="GO:0005783">
    <property type="term" value="C:endoplasmic reticulum"/>
    <property type="evidence" value="ECO:0007669"/>
    <property type="project" value="TreeGrafter"/>
</dbReference>
<evidence type="ECO:0000313" key="7">
    <source>
        <dbReference type="WBParaSite" id="TMUE_1000003085.1"/>
    </source>
</evidence>
<dbReference type="InterPro" id="IPR036770">
    <property type="entry name" value="Ankyrin_rpt-contain_sf"/>
</dbReference>
<dbReference type="InterPro" id="IPR056237">
    <property type="entry name" value="ANKLE2_3rd"/>
</dbReference>
<keyword evidence="6" id="KW-1185">Reference proteome</keyword>
<dbReference type="PANTHER" id="PTHR12349:SF4">
    <property type="entry name" value="ANKYRIN REPEAT AND LEM DOMAIN-CONTAINING PROTEIN 2"/>
    <property type="match status" value="1"/>
</dbReference>
<evidence type="ECO:0000256" key="4">
    <source>
        <dbReference type="ARBA" id="ARBA00023306"/>
    </source>
</evidence>
<organism evidence="6 7">
    <name type="scientific">Trichuris muris</name>
    <name type="common">Mouse whipworm</name>
    <dbReference type="NCBI Taxonomy" id="70415"/>
    <lineage>
        <taxon>Eukaryota</taxon>
        <taxon>Metazoa</taxon>
        <taxon>Ecdysozoa</taxon>
        <taxon>Nematoda</taxon>
        <taxon>Enoplea</taxon>
        <taxon>Dorylaimia</taxon>
        <taxon>Trichinellida</taxon>
        <taxon>Trichuridae</taxon>
        <taxon>Trichuris</taxon>
    </lineage>
</organism>
<evidence type="ECO:0000256" key="3">
    <source>
        <dbReference type="ARBA" id="ARBA00023043"/>
    </source>
</evidence>
<dbReference type="WBParaSite" id="TMUE_1000003085.1">
    <property type="protein sequence ID" value="TMUE_1000003085.1"/>
    <property type="gene ID" value="WBGene00295604"/>
</dbReference>
<dbReference type="PANTHER" id="PTHR12349">
    <property type="entry name" value="ANKYRIN REPEAT AND LEM DOMAIN-CONTAINING PROTEIN 2"/>
    <property type="match status" value="1"/>
</dbReference>
<proteinExistence type="inferred from homology"/>
<dbReference type="SMART" id="SM00248">
    <property type="entry name" value="ANK"/>
    <property type="match status" value="2"/>
</dbReference>
<dbReference type="STRING" id="70415.A0A5S6Q7J0"/>
<keyword evidence="2" id="KW-0132">Cell division</keyword>
<name>A0A5S6Q7J0_TRIMR</name>
<dbReference type="InterPro" id="IPR002110">
    <property type="entry name" value="Ankyrin_rpt"/>
</dbReference>
<keyword evidence="3" id="KW-0040">ANK repeat</keyword>
<dbReference type="SUPFAM" id="SSF48403">
    <property type="entry name" value="Ankyrin repeat"/>
    <property type="match status" value="1"/>
</dbReference>
<feature type="domain" description="ANKLE2 third alpha/beta" evidence="5">
    <location>
        <begin position="385"/>
        <end position="491"/>
    </location>
</feature>
<dbReference type="GO" id="GO:0051721">
    <property type="term" value="F:protein phosphatase 2A binding"/>
    <property type="evidence" value="ECO:0007669"/>
    <property type="project" value="TreeGrafter"/>
</dbReference>
<evidence type="ECO:0000256" key="1">
    <source>
        <dbReference type="ARBA" id="ARBA00007597"/>
    </source>
</evidence>
<sequence length="677" mass="76262">MVWSSFTADLRWLPSSPGSSASDHRHAAKANSAELLSEAFATIMLHSASACLQFSLPTYVQPRLYLKSLLSALASEQRAWQDFRSSSAAARASASILTKDAYRWSANVGPLLSAHNARLRCPLLTSGRCMAAEKTIFYAVYVPERADESNYVFLTLDEAMACAQKFSDVGARFKAFTVEAEARIFCASGREREPHKSRCSSIGEPSSCFSKPTPSELFALRQDIEQFRTRRFVEKVLSNPRFLVSQESDSAAILHAGCRYNALHLAARCGNYDVCEFVLNLLDDGEYVKRLFPGCTPETVENGRRFILDSYLNTPDKLLNATPLYLAAKFGHVSVVRLLTSYKECDKCRPSALGLLPVDVVCESVSSADPDVKRSIQLYVGPISYYVPLYREGRHRDSEVFVLKPPCRELPVQSFRVSKDVPTEFFIDACGGPFANEVEAGKFYNSWLKMACFTMKPKMDCIGLCSTDSLREMESMGRKLAGQVDCPWAEYWHFLKSFCDLRTHRGLSKFNWFLRRRHVLLCNLKNVSPELPNDSDAPAERATDDEAVRELTAPMSNVILDDEPMYRTPPESPCKISFAEIGGVEAFCATSEASCLPFIHGELPLKTDYDAFEAVRFNNNLSDYPFVQRWFDRTSAYPEQEMVKWAPVGSPRERTMRFKISPKVIRRRLFNNPTARP</sequence>
<dbReference type="GO" id="GO:0051301">
    <property type="term" value="P:cell division"/>
    <property type="evidence" value="ECO:0007669"/>
    <property type="project" value="UniProtKB-KW"/>
</dbReference>
<dbReference type="Pfam" id="PF00023">
    <property type="entry name" value="Ank"/>
    <property type="match status" value="2"/>
</dbReference>
<keyword evidence="4" id="KW-0131">Cell cycle</keyword>
<dbReference type="AlphaFoldDB" id="A0A5S6Q7J0"/>
<dbReference type="Proteomes" id="UP000046395">
    <property type="component" value="Unassembled WGS sequence"/>
</dbReference>
<accession>A0A5S6Q7J0</accession>
<evidence type="ECO:0000259" key="5">
    <source>
        <dbReference type="Pfam" id="PF24567"/>
    </source>
</evidence>
<dbReference type="Gene3D" id="1.25.40.20">
    <property type="entry name" value="Ankyrin repeat-containing domain"/>
    <property type="match status" value="1"/>
</dbReference>
<dbReference type="Pfam" id="PF24567">
    <property type="entry name" value="ANKLE2_3rd"/>
    <property type="match status" value="1"/>
</dbReference>
<evidence type="ECO:0000256" key="2">
    <source>
        <dbReference type="ARBA" id="ARBA00022618"/>
    </source>
</evidence>
<protein>
    <recommendedName>
        <fullName evidence="5">ANKLE2 third alpha/beta domain-containing protein</fullName>
    </recommendedName>
</protein>